<organism evidence="1 2">
    <name type="scientific">Corchorus capsularis</name>
    <name type="common">Jute</name>
    <dbReference type="NCBI Taxonomy" id="210143"/>
    <lineage>
        <taxon>Eukaryota</taxon>
        <taxon>Viridiplantae</taxon>
        <taxon>Streptophyta</taxon>
        <taxon>Embryophyta</taxon>
        <taxon>Tracheophyta</taxon>
        <taxon>Spermatophyta</taxon>
        <taxon>Magnoliopsida</taxon>
        <taxon>eudicotyledons</taxon>
        <taxon>Gunneridae</taxon>
        <taxon>Pentapetalae</taxon>
        <taxon>rosids</taxon>
        <taxon>malvids</taxon>
        <taxon>Malvales</taxon>
        <taxon>Malvaceae</taxon>
        <taxon>Grewioideae</taxon>
        <taxon>Apeibeae</taxon>
        <taxon>Corchorus</taxon>
    </lineage>
</organism>
<dbReference type="Gramene" id="OMO56825">
    <property type="protein sequence ID" value="OMO56825"/>
    <property type="gene ID" value="CCACVL1_26238"/>
</dbReference>
<dbReference type="Proteomes" id="UP000188268">
    <property type="component" value="Unassembled WGS sequence"/>
</dbReference>
<protein>
    <submittedName>
        <fullName evidence="1">Uncharacterized protein</fullName>
    </submittedName>
</protein>
<evidence type="ECO:0000313" key="1">
    <source>
        <dbReference type="EMBL" id="OMO56825.1"/>
    </source>
</evidence>
<sequence>MAKSHPAKHSSSSKLILLMTQSQPYRILRLQIHCSLP</sequence>
<dbReference type="EMBL" id="AWWV01014452">
    <property type="protein sequence ID" value="OMO56825.1"/>
    <property type="molecule type" value="Genomic_DNA"/>
</dbReference>
<proteinExistence type="predicted"/>
<reference evidence="1 2" key="1">
    <citation type="submission" date="2013-09" db="EMBL/GenBank/DDBJ databases">
        <title>Corchorus capsularis genome sequencing.</title>
        <authorList>
            <person name="Alam M."/>
            <person name="Haque M.S."/>
            <person name="Islam M.S."/>
            <person name="Emdad E.M."/>
            <person name="Islam M.M."/>
            <person name="Ahmed B."/>
            <person name="Halim A."/>
            <person name="Hossen Q.M.M."/>
            <person name="Hossain M.Z."/>
            <person name="Ahmed R."/>
            <person name="Khan M.M."/>
            <person name="Islam R."/>
            <person name="Rashid M.M."/>
            <person name="Khan S.A."/>
            <person name="Rahman M.S."/>
            <person name="Alam M."/>
        </authorList>
    </citation>
    <scope>NUCLEOTIDE SEQUENCE [LARGE SCALE GENOMIC DNA]</scope>
    <source>
        <strain evidence="2">cv. CVL-1</strain>
        <tissue evidence="1">Whole seedling</tissue>
    </source>
</reference>
<comment type="caution">
    <text evidence="1">The sequence shown here is derived from an EMBL/GenBank/DDBJ whole genome shotgun (WGS) entry which is preliminary data.</text>
</comment>
<gene>
    <name evidence="1" type="ORF">CCACVL1_26238</name>
</gene>
<name>A0A1R3GFF9_COCAP</name>
<evidence type="ECO:0000313" key="2">
    <source>
        <dbReference type="Proteomes" id="UP000188268"/>
    </source>
</evidence>
<dbReference type="AlphaFoldDB" id="A0A1R3GFF9"/>
<keyword evidence="2" id="KW-1185">Reference proteome</keyword>
<accession>A0A1R3GFF9</accession>